<keyword evidence="3" id="KW-1185">Reference proteome</keyword>
<organism evidence="2 3">
    <name type="scientific">Azohydromonas lata</name>
    <dbReference type="NCBI Taxonomy" id="45677"/>
    <lineage>
        <taxon>Bacteria</taxon>
        <taxon>Pseudomonadati</taxon>
        <taxon>Pseudomonadota</taxon>
        <taxon>Betaproteobacteria</taxon>
        <taxon>Burkholderiales</taxon>
        <taxon>Sphaerotilaceae</taxon>
        <taxon>Azohydromonas</taxon>
    </lineage>
</organism>
<dbReference type="EMBL" id="JAXOJX010000071">
    <property type="protein sequence ID" value="MDZ5460506.1"/>
    <property type="molecule type" value="Genomic_DNA"/>
</dbReference>
<dbReference type="InterPro" id="IPR025293">
    <property type="entry name" value="YfiR/HmsC-like"/>
</dbReference>
<dbReference type="RefSeq" id="WP_322467929.1">
    <property type="nucleotide sequence ID" value="NZ_JAXOJX010000071.1"/>
</dbReference>
<gene>
    <name evidence="2" type="ORF">SM757_28385</name>
</gene>
<comment type="caution">
    <text evidence="2">The sequence shown here is derived from an EMBL/GenBank/DDBJ whole genome shotgun (WGS) entry which is preliminary data.</text>
</comment>
<keyword evidence="1" id="KW-0732">Signal</keyword>
<dbReference type="Pfam" id="PF13689">
    <property type="entry name" value="DUF4154"/>
    <property type="match status" value="1"/>
</dbReference>
<evidence type="ECO:0000256" key="1">
    <source>
        <dbReference type="SAM" id="SignalP"/>
    </source>
</evidence>
<evidence type="ECO:0000313" key="2">
    <source>
        <dbReference type="EMBL" id="MDZ5460506.1"/>
    </source>
</evidence>
<dbReference type="Proteomes" id="UP001293718">
    <property type="component" value="Unassembled WGS sequence"/>
</dbReference>
<feature type="chain" id="PRO_5046551471" evidence="1">
    <location>
        <begin position="24"/>
        <end position="175"/>
    </location>
</feature>
<proteinExistence type="predicted"/>
<sequence>MLLHPLRCCAFLLLTLLGWAAGAQPLAEADLKAQILWRALQFVEWPGEVSPSQPLQLCLTVQGPLADALRDWDQRALNGRRLELRRVAGATAAATAGCHIVYVGADASVPAQLPRGLLWVGDNMGLTERGVMINLQPQQGRIVFDVDLHSARRAGLDINARLLRLARYVRTEGMP</sequence>
<feature type="signal peptide" evidence="1">
    <location>
        <begin position="1"/>
        <end position="23"/>
    </location>
</feature>
<accession>A0ABU5INM4</accession>
<evidence type="ECO:0000313" key="3">
    <source>
        <dbReference type="Proteomes" id="UP001293718"/>
    </source>
</evidence>
<protein>
    <submittedName>
        <fullName evidence="2">YfiR family protein</fullName>
    </submittedName>
</protein>
<name>A0ABU5INM4_9BURK</name>
<reference evidence="2 3" key="1">
    <citation type="submission" date="2023-11" db="EMBL/GenBank/DDBJ databases">
        <title>Draft genome of Azohydromonas lata strain H1 (DSM1123), a polyhydroxyalkanoate producer.</title>
        <authorList>
            <person name="Traversa D."/>
            <person name="D'Addabbo P."/>
            <person name="Pazzani C."/>
            <person name="Manzari C."/>
            <person name="Chiara M."/>
            <person name="Scrascia M."/>
        </authorList>
    </citation>
    <scope>NUCLEOTIDE SEQUENCE [LARGE SCALE GENOMIC DNA]</scope>
    <source>
        <strain evidence="2 3">H1</strain>
    </source>
</reference>